<name>A0A319F6T4_ASPSB</name>
<gene>
    <name evidence="1" type="ORF">BO78DRAFT_401608</name>
</gene>
<keyword evidence="2" id="KW-1185">Reference proteome</keyword>
<protein>
    <submittedName>
        <fullName evidence="1">Uncharacterized protein</fullName>
    </submittedName>
</protein>
<reference evidence="1 2" key="1">
    <citation type="submission" date="2018-02" db="EMBL/GenBank/DDBJ databases">
        <title>The genomes of Aspergillus section Nigri reveals drivers in fungal speciation.</title>
        <authorList>
            <consortium name="DOE Joint Genome Institute"/>
            <person name="Vesth T.C."/>
            <person name="Nybo J."/>
            <person name="Theobald S."/>
            <person name="Brandl J."/>
            <person name="Frisvad J.C."/>
            <person name="Nielsen K.F."/>
            <person name="Lyhne E.K."/>
            <person name="Kogle M.E."/>
            <person name="Kuo A."/>
            <person name="Riley R."/>
            <person name="Clum A."/>
            <person name="Nolan M."/>
            <person name="Lipzen A."/>
            <person name="Salamov A."/>
            <person name="Henrissat B."/>
            <person name="Wiebenga A."/>
            <person name="De vries R.P."/>
            <person name="Grigoriev I.V."/>
            <person name="Mortensen U.H."/>
            <person name="Andersen M.R."/>
            <person name="Baker S.E."/>
        </authorList>
    </citation>
    <scope>NUCLEOTIDE SEQUENCE [LARGE SCALE GENOMIC DNA]</scope>
    <source>
        <strain evidence="1 2">CBS 121057</strain>
    </source>
</reference>
<dbReference type="AlphaFoldDB" id="A0A319F6T4"/>
<evidence type="ECO:0000313" key="2">
    <source>
        <dbReference type="Proteomes" id="UP000248423"/>
    </source>
</evidence>
<evidence type="ECO:0000313" key="1">
    <source>
        <dbReference type="EMBL" id="PYI01023.1"/>
    </source>
</evidence>
<dbReference type="EMBL" id="KZ826427">
    <property type="protein sequence ID" value="PYI01023.1"/>
    <property type="molecule type" value="Genomic_DNA"/>
</dbReference>
<proteinExistence type="predicted"/>
<dbReference type="VEuPathDB" id="FungiDB:BO78DRAFT_401608"/>
<accession>A0A319F6T4</accession>
<dbReference type="Proteomes" id="UP000248423">
    <property type="component" value="Unassembled WGS sequence"/>
</dbReference>
<organism evidence="1 2">
    <name type="scientific">Aspergillus sclerotiicarbonarius (strain CBS 121057 / IBT 28362)</name>
    <dbReference type="NCBI Taxonomy" id="1448318"/>
    <lineage>
        <taxon>Eukaryota</taxon>
        <taxon>Fungi</taxon>
        <taxon>Dikarya</taxon>
        <taxon>Ascomycota</taxon>
        <taxon>Pezizomycotina</taxon>
        <taxon>Eurotiomycetes</taxon>
        <taxon>Eurotiomycetidae</taxon>
        <taxon>Eurotiales</taxon>
        <taxon>Aspergillaceae</taxon>
        <taxon>Aspergillus</taxon>
        <taxon>Aspergillus subgen. Circumdati</taxon>
    </lineage>
</organism>
<sequence length="98" mass="9729">MTTATMMSRYDDDAAAAAEVGCASFVVATAQSSIASVSRTATISTLLPTSPQSQICSGPKHSSPAAAAAAPAPLLPPQSVLLSNCRGGGSLSHEGHKC</sequence>